<proteinExistence type="predicted"/>
<dbReference type="PANTHER" id="PTHR43420:SF44">
    <property type="entry name" value="ACETYLTRANSFERASE YPEA"/>
    <property type="match status" value="1"/>
</dbReference>
<name>A0A380CXD0_SPHSI</name>
<dbReference type="InterPro" id="IPR000182">
    <property type="entry name" value="GNAT_dom"/>
</dbReference>
<dbReference type="Gene3D" id="3.40.630.30">
    <property type="match status" value="1"/>
</dbReference>
<evidence type="ECO:0000256" key="1">
    <source>
        <dbReference type="ARBA" id="ARBA00022679"/>
    </source>
</evidence>
<gene>
    <name evidence="4" type="ORF">NCTC11388_04629</name>
</gene>
<evidence type="ECO:0000313" key="5">
    <source>
        <dbReference type="Proteomes" id="UP000254893"/>
    </source>
</evidence>
<organism evidence="4 5">
    <name type="scientific">Sphingobacterium spiritivorum</name>
    <name type="common">Flavobacterium spiritivorum</name>
    <dbReference type="NCBI Taxonomy" id="258"/>
    <lineage>
        <taxon>Bacteria</taxon>
        <taxon>Pseudomonadati</taxon>
        <taxon>Bacteroidota</taxon>
        <taxon>Sphingobacteriia</taxon>
        <taxon>Sphingobacteriales</taxon>
        <taxon>Sphingobacteriaceae</taxon>
        <taxon>Sphingobacterium</taxon>
    </lineage>
</organism>
<dbReference type="PROSITE" id="PS51186">
    <property type="entry name" value="GNAT"/>
    <property type="match status" value="1"/>
</dbReference>
<dbReference type="CDD" id="cd04301">
    <property type="entry name" value="NAT_SF"/>
    <property type="match status" value="1"/>
</dbReference>
<dbReference type="PANTHER" id="PTHR43420">
    <property type="entry name" value="ACETYLTRANSFERASE"/>
    <property type="match status" value="1"/>
</dbReference>
<evidence type="ECO:0000256" key="2">
    <source>
        <dbReference type="ARBA" id="ARBA00023315"/>
    </source>
</evidence>
<dbReference type="AlphaFoldDB" id="A0A380CXD0"/>
<dbReference type="Pfam" id="PF00583">
    <property type="entry name" value="Acetyltransf_1"/>
    <property type="match status" value="1"/>
</dbReference>
<evidence type="ECO:0000259" key="3">
    <source>
        <dbReference type="PROSITE" id="PS51186"/>
    </source>
</evidence>
<evidence type="ECO:0000313" key="4">
    <source>
        <dbReference type="EMBL" id="SUJ29399.1"/>
    </source>
</evidence>
<sequence>MYIRPAQPSDLAVPVLMLLAMEDIIYKFIGSRSQQQAIEFLTGFFQDTDNQYSYTNTFVAIDENDKIAGSVTAYDGDRLDELRAPVLAAVTQHYNQQIDFEKETLGGELYLDTVAVAPDQQGKGVGSTLIRYIIDYAKEQQFDKVGLLVDLSNPNAQRLYERIGFQLGDKRPFIGGDYYHMFYPVK</sequence>
<protein>
    <submittedName>
        <fullName evidence="4">Ribosomal-protein-alanine N-acetyltransferase</fullName>
    </submittedName>
</protein>
<feature type="domain" description="N-acetyltransferase" evidence="3">
    <location>
        <begin position="1"/>
        <end position="186"/>
    </location>
</feature>
<keyword evidence="2" id="KW-0012">Acyltransferase</keyword>
<dbReference type="InterPro" id="IPR016181">
    <property type="entry name" value="Acyl_CoA_acyltransferase"/>
</dbReference>
<reference evidence="4 5" key="1">
    <citation type="submission" date="2018-06" db="EMBL/GenBank/DDBJ databases">
        <authorList>
            <consortium name="Pathogen Informatics"/>
            <person name="Doyle S."/>
        </authorList>
    </citation>
    <scope>NUCLEOTIDE SEQUENCE [LARGE SCALE GENOMIC DNA]</scope>
    <source>
        <strain evidence="4 5">NCTC11388</strain>
    </source>
</reference>
<dbReference type="Proteomes" id="UP000254893">
    <property type="component" value="Unassembled WGS sequence"/>
</dbReference>
<dbReference type="RefSeq" id="WP_115171780.1">
    <property type="nucleotide sequence ID" value="NZ_UGYW01000002.1"/>
</dbReference>
<dbReference type="SUPFAM" id="SSF55729">
    <property type="entry name" value="Acyl-CoA N-acyltransferases (Nat)"/>
    <property type="match status" value="1"/>
</dbReference>
<dbReference type="EMBL" id="UGYW01000002">
    <property type="protein sequence ID" value="SUJ29399.1"/>
    <property type="molecule type" value="Genomic_DNA"/>
</dbReference>
<accession>A0A380CXD0</accession>
<dbReference type="InterPro" id="IPR050680">
    <property type="entry name" value="YpeA/RimI_acetyltransf"/>
</dbReference>
<keyword evidence="1 4" id="KW-0808">Transferase</keyword>
<dbReference type="GO" id="GO:0016747">
    <property type="term" value="F:acyltransferase activity, transferring groups other than amino-acyl groups"/>
    <property type="evidence" value="ECO:0007669"/>
    <property type="project" value="InterPro"/>
</dbReference>